<dbReference type="InterPro" id="IPR001480">
    <property type="entry name" value="Bulb-type_lectin_dom"/>
</dbReference>
<dbReference type="EMBL" id="CAJNOG010000238">
    <property type="protein sequence ID" value="CAF1105687.1"/>
    <property type="molecule type" value="Genomic_DNA"/>
</dbReference>
<evidence type="ECO:0000313" key="3">
    <source>
        <dbReference type="Proteomes" id="UP000663845"/>
    </source>
</evidence>
<evidence type="ECO:0000313" key="2">
    <source>
        <dbReference type="EMBL" id="CAF1105687.1"/>
    </source>
</evidence>
<dbReference type="AlphaFoldDB" id="A0A814PHE2"/>
<feature type="domain" description="Bulb-type lectin" evidence="1">
    <location>
        <begin position="140"/>
        <end position="261"/>
    </location>
</feature>
<dbReference type="InterPro" id="IPR036426">
    <property type="entry name" value="Bulb-type_lectin_dom_sf"/>
</dbReference>
<reference evidence="2" key="1">
    <citation type="submission" date="2021-02" db="EMBL/GenBank/DDBJ databases">
        <authorList>
            <person name="Nowell W R."/>
        </authorList>
    </citation>
    <scope>NUCLEOTIDE SEQUENCE</scope>
</reference>
<organism evidence="2 3">
    <name type="scientific">Adineta steineri</name>
    <dbReference type="NCBI Taxonomy" id="433720"/>
    <lineage>
        <taxon>Eukaryota</taxon>
        <taxon>Metazoa</taxon>
        <taxon>Spiralia</taxon>
        <taxon>Gnathifera</taxon>
        <taxon>Rotifera</taxon>
        <taxon>Eurotatoria</taxon>
        <taxon>Bdelloidea</taxon>
        <taxon>Adinetida</taxon>
        <taxon>Adinetidae</taxon>
        <taxon>Adineta</taxon>
    </lineage>
</organism>
<dbReference type="Proteomes" id="UP000663845">
    <property type="component" value="Unassembled WGS sequence"/>
</dbReference>
<name>A0A814PHE2_9BILA</name>
<gene>
    <name evidence="2" type="ORF">JYZ213_LOCUS21639</name>
</gene>
<evidence type="ECO:0000259" key="1">
    <source>
        <dbReference type="PROSITE" id="PS50927"/>
    </source>
</evidence>
<comment type="caution">
    <text evidence="2">The sequence shown here is derived from an EMBL/GenBank/DDBJ whole genome shotgun (WGS) entry which is preliminary data.</text>
</comment>
<dbReference type="SMART" id="SM00108">
    <property type="entry name" value="B_lectin"/>
    <property type="match status" value="1"/>
</dbReference>
<proteinExistence type="predicted"/>
<accession>A0A814PHE2</accession>
<dbReference type="Gene3D" id="2.90.10.10">
    <property type="entry name" value="Bulb-type lectin domain"/>
    <property type="match status" value="1"/>
</dbReference>
<protein>
    <recommendedName>
        <fullName evidence="1">Bulb-type lectin domain-containing protein</fullName>
    </recommendedName>
</protein>
<sequence length="265" mass="29695">MIGEIDNYIIIGTMTKFLSNLTRANCICQMTQSNTLISAINYFSQNQTCQLFFSNNNSMIIEYQVNSTLIFINQSIISIQTNIHQLLQVARQQAQVPPQQVEQQQAPLHPQPQPLPQIAILKDDIYIIFCNSILAPPSTICIDTTGFDLYNNQFIYSPTTQVYAAGMLNNTFGIYKAYGYQNVTTSAIWRASQNPNNASVECHLALQGDRNLVVYTINNAIMWSPYVNNGGSGNPFCLEMLDSGNLIWIDRNATIIWQTNTAQSG</sequence>
<dbReference type="SUPFAM" id="SSF51110">
    <property type="entry name" value="alpha-D-mannose-specific plant lectins"/>
    <property type="match status" value="1"/>
</dbReference>
<dbReference type="PROSITE" id="PS50927">
    <property type="entry name" value="BULB_LECTIN"/>
    <property type="match status" value="1"/>
</dbReference>